<dbReference type="InterPro" id="IPR023213">
    <property type="entry name" value="CAT-like_dom_sf"/>
</dbReference>
<organism evidence="1 2">
    <name type="scientific">Aspergillus sclerotiicarbonarius (strain CBS 121057 / IBT 28362)</name>
    <dbReference type="NCBI Taxonomy" id="1448318"/>
    <lineage>
        <taxon>Eukaryota</taxon>
        <taxon>Fungi</taxon>
        <taxon>Dikarya</taxon>
        <taxon>Ascomycota</taxon>
        <taxon>Pezizomycotina</taxon>
        <taxon>Eurotiomycetes</taxon>
        <taxon>Eurotiomycetidae</taxon>
        <taxon>Eurotiales</taxon>
        <taxon>Aspergillaceae</taxon>
        <taxon>Aspergillus</taxon>
        <taxon>Aspergillus subgen. Circumdati</taxon>
    </lineage>
</organism>
<dbReference type="Gene3D" id="3.30.559.30">
    <property type="entry name" value="Nonribosomal peptide synthetase, condensation domain"/>
    <property type="match status" value="2"/>
</dbReference>
<dbReference type="SUPFAM" id="SSF52777">
    <property type="entry name" value="CoA-dependent acyltransferases"/>
    <property type="match status" value="1"/>
</dbReference>
<dbReference type="AlphaFoldDB" id="A0A319F5W8"/>
<sequence length="460" mass="51077">MSWTQESGYWRRPLDCHDQFFQLIGNAAKPLGREHWLSLGFIQLTFSPTTCIIPRLHAAWKAMRVRYPDIAAELHPTEKRYHPLQSPSDLQTWCNLTFHIPNDIHSAEELSQQLRIGPPHMTCHWIPTTHQLVFISTHWRIDGHGFALFLDQFLHELESPTPLPTTFDGSEASNLIPSLDIVLNNTPDPKPNPIRSHHAHAHALLTSYLDGQPSIGLPIPPERLTSPPGRSLRASLLIPTQLTAILLTACRTQGITLTTALHASAIMHTVQANPTSSATRYISWMAVSLRKYCPPPFNGPLHAISARVMGVPINVNARASWRELVSSIQGLYGVDWKKEILDEGIRGPFVEGSMEMFRAELEADGTGDGATEPNFNSIGGLDGVIKKQYGDVGIGDVGIIVQQVSKQVYLHAWGWRGEVCLSASFNEAYYTREEVDRWLRGVKETLVRNLLAGGGGGGRL</sequence>
<evidence type="ECO:0000313" key="1">
    <source>
        <dbReference type="EMBL" id="PYI11249.1"/>
    </source>
</evidence>
<proteinExistence type="predicted"/>
<dbReference type="OrthoDB" id="2548233at2759"/>
<keyword evidence="2" id="KW-1185">Reference proteome</keyword>
<evidence type="ECO:0008006" key="3">
    <source>
        <dbReference type="Google" id="ProtNLM"/>
    </source>
</evidence>
<name>A0A319F5W8_ASPSB</name>
<dbReference type="PANTHER" id="PTHR42034:SF1">
    <property type="entry name" value="CONDENSATION DOMAIN-CONTAINING PROTEIN"/>
    <property type="match status" value="1"/>
</dbReference>
<reference evidence="1 2" key="1">
    <citation type="submission" date="2018-02" db="EMBL/GenBank/DDBJ databases">
        <title>The genomes of Aspergillus section Nigri reveals drivers in fungal speciation.</title>
        <authorList>
            <consortium name="DOE Joint Genome Institute"/>
            <person name="Vesth T.C."/>
            <person name="Nybo J."/>
            <person name="Theobald S."/>
            <person name="Brandl J."/>
            <person name="Frisvad J.C."/>
            <person name="Nielsen K.F."/>
            <person name="Lyhne E.K."/>
            <person name="Kogle M.E."/>
            <person name="Kuo A."/>
            <person name="Riley R."/>
            <person name="Clum A."/>
            <person name="Nolan M."/>
            <person name="Lipzen A."/>
            <person name="Salamov A."/>
            <person name="Henrissat B."/>
            <person name="Wiebenga A."/>
            <person name="De vries R.P."/>
            <person name="Grigoriev I.V."/>
            <person name="Mortensen U.H."/>
            <person name="Andersen M.R."/>
            <person name="Baker S.E."/>
        </authorList>
    </citation>
    <scope>NUCLEOTIDE SEQUENCE [LARGE SCALE GENOMIC DNA]</scope>
    <source>
        <strain evidence="1 2">CBS 121057</strain>
    </source>
</reference>
<accession>A0A319F5W8</accession>
<protein>
    <recommendedName>
        <fullName evidence="3">Alcohol acetyltransferase</fullName>
    </recommendedName>
</protein>
<evidence type="ECO:0000313" key="2">
    <source>
        <dbReference type="Proteomes" id="UP000248423"/>
    </source>
</evidence>
<dbReference type="Proteomes" id="UP000248423">
    <property type="component" value="Unassembled WGS sequence"/>
</dbReference>
<dbReference type="EMBL" id="KZ826318">
    <property type="protein sequence ID" value="PYI11249.1"/>
    <property type="molecule type" value="Genomic_DNA"/>
</dbReference>
<dbReference type="VEuPathDB" id="FungiDB:BO78DRAFT_446160"/>
<dbReference type="PANTHER" id="PTHR42034">
    <property type="entry name" value="CHROMOSOME 7, WHOLE GENOME SHOTGUN SEQUENCE-RELATED"/>
    <property type="match status" value="1"/>
</dbReference>
<gene>
    <name evidence="1" type="ORF">BO78DRAFT_446160</name>
</gene>
<dbReference type="Gene3D" id="3.30.559.10">
    <property type="entry name" value="Chloramphenicol acetyltransferase-like domain"/>
    <property type="match status" value="1"/>
</dbReference>